<sequence length="39" mass="4427">MELVFIFSLSPVEHGFQTTLCVSNPSFFKSNPRAKPTLR</sequence>
<gene>
    <name evidence="1" type="ORF">MCC93_11980</name>
</gene>
<accession>A0A0C1EIA6</accession>
<protein>
    <submittedName>
        <fullName evidence="1">Uncharacterized protein</fullName>
    </submittedName>
</protein>
<evidence type="ECO:0000313" key="1">
    <source>
        <dbReference type="EMBL" id="KIC08528.1"/>
    </source>
</evidence>
<dbReference type="EMBL" id="JUFZ01000044">
    <property type="protein sequence ID" value="KIC08528.1"/>
    <property type="molecule type" value="Genomic_DNA"/>
</dbReference>
<dbReference type="Proteomes" id="UP000031390">
    <property type="component" value="Unassembled WGS sequence"/>
</dbReference>
<organism evidence="1 2">
    <name type="scientific">Morococcus cerebrosus</name>
    <dbReference type="NCBI Taxonomy" id="1056807"/>
    <lineage>
        <taxon>Bacteria</taxon>
        <taxon>Pseudomonadati</taxon>
        <taxon>Pseudomonadota</taxon>
        <taxon>Betaproteobacteria</taxon>
        <taxon>Neisseriales</taxon>
        <taxon>Neisseriaceae</taxon>
        <taxon>Morococcus</taxon>
    </lineage>
</organism>
<reference evidence="1 2" key="1">
    <citation type="submission" date="2014-12" db="EMBL/GenBank/DDBJ databases">
        <title>Genome sequence of Morococcus cerebrosus.</title>
        <authorList>
            <person name="Shin S.-K."/>
            <person name="Yi H."/>
        </authorList>
    </citation>
    <scope>NUCLEOTIDE SEQUENCE [LARGE SCALE GENOMIC DNA]</scope>
    <source>
        <strain evidence="1 2">CIP 81.93</strain>
    </source>
</reference>
<proteinExistence type="predicted"/>
<name>A0A0C1EIA6_9NEIS</name>
<evidence type="ECO:0000313" key="2">
    <source>
        <dbReference type="Proteomes" id="UP000031390"/>
    </source>
</evidence>
<dbReference type="AlphaFoldDB" id="A0A0C1EIA6"/>
<comment type="caution">
    <text evidence="1">The sequence shown here is derived from an EMBL/GenBank/DDBJ whole genome shotgun (WGS) entry which is preliminary data.</text>
</comment>